<dbReference type="InterPro" id="IPR002053">
    <property type="entry name" value="Glyco_hydro_25"/>
</dbReference>
<dbReference type="PANTHER" id="PTHR34135:SF1">
    <property type="entry name" value="GLYCOSYL HYDROLASE FAMILY 25"/>
    <property type="match status" value="1"/>
</dbReference>
<dbReference type="SUPFAM" id="SSF51445">
    <property type="entry name" value="(Trans)glycosidases"/>
    <property type="match status" value="1"/>
</dbReference>
<dbReference type="PANTHER" id="PTHR34135">
    <property type="entry name" value="LYSOZYME"/>
    <property type="match status" value="1"/>
</dbReference>
<feature type="domain" description="LysM" evidence="2">
    <location>
        <begin position="285"/>
        <end position="331"/>
    </location>
</feature>
<name>A0AAW9JUR5_CARML</name>
<dbReference type="CDD" id="cd06523">
    <property type="entry name" value="GH25_PlyB-like"/>
    <property type="match status" value="1"/>
</dbReference>
<dbReference type="GO" id="GO:0016052">
    <property type="term" value="P:carbohydrate catabolic process"/>
    <property type="evidence" value="ECO:0007669"/>
    <property type="project" value="TreeGrafter"/>
</dbReference>
<dbReference type="Proteomes" id="UP001290462">
    <property type="component" value="Unassembled WGS sequence"/>
</dbReference>
<dbReference type="Gene3D" id="3.20.20.80">
    <property type="entry name" value="Glycosidases"/>
    <property type="match status" value="1"/>
</dbReference>
<reference evidence="3" key="1">
    <citation type="submission" date="2023-08" db="EMBL/GenBank/DDBJ databases">
        <title>Genomic characterization of piscicolin 126 produced by Carnobacterium maltaromaticum CM22 strain isolated from salmon (Salmo salar).</title>
        <authorList>
            <person name="Gonzalez-Gragera E."/>
            <person name="Garcia-Lopez J.D."/>
            <person name="Teso-Perez C."/>
            <person name="Gimenez-Hernandez I."/>
            <person name="Peralta-Sanchez J.M."/>
            <person name="Valdivia E."/>
            <person name="Montalban-Lopez M."/>
            <person name="Martin-Platero A.M."/>
            <person name="Banos A."/>
            <person name="Martinez-Bueno M."/>
        </authorList>
    </citation>
    <scope>NUCLEOTIDE SEQUENCE</scope>
    <source>
        <strain evidence="3">CM22</strain>
    </source>
</reference>
<comment type="similarity">
    <text evidence="1">Belongs to the glycosyl hydrolase 25 family.</text>
</comment>
<evidence type="ECO:0000259" key="2">
    <source>
        <dbReference type="PROSITE" id="PS51782"/>
    </source>
</evidence>
<gene>
    <name evidence="3" type="ORF">RAK27_16715</name>
</gene>
<organism evidence="3 4">
    <name type="scientific">Carnobacterium maltaromaticum</name>
    <name type="common">Carnobacterium piscicola</name>
    <dbReference type="NCBI Taxonomy" id="2751"/>
    <lineage>
        <taxon>Bacteria</taxon>
        <taxon>Bacillati</taxon>
        <taxon>Bacillota</taxon>
        <taxon>Bacilli</taxon>
        <taxon>Lactobacillales</taxon>
        <taxon>Carnobacteriaceae</taxon>
        <taxon>Carnobacterium</taxon>
    </lineage>
</organism>
<dbReference type="CDD" id="cd00118">
    <property type="entry name" value="LysM"/>
    <property type="match status" value="1"/>
</dbReference>
<dbReference type="Pfam" id="PF01476">
    <property type="entry name" value="LysM"/>
    <property type="match status" value="1"/>
</dbReference>
<proteinExistence type="inferred from homology"/>
<dbReference type="AlphaFoldDB" id="A0AAW9JUR5"/>
<dbReference type="RefSeq" id="WP_322809641.1">
    <property type="nucleotide sequence ID" value="NZ_JAVBVO010000005.1"/>
</dbReference>
<dbReference type="GO" id="GO:0016998">
    <property type="term" value="P:cell wall macromolecule catabolic process"/>
    <property type="evidence" value="ECO:0007669"/>
    <property type="project" value="InterPro"/>
</dbReference>
<evidence type="ECO:0000256" key="1">
    <source>
        <dbReference type="ARBA" id="ARBA00010646"/>
    </source>
</evidence>
<accession>A0AAW9JUR5</accession>
<dbReference type="InterPro" id="IPR017853">
    <property type="entry name" value="GH"/>
</dbReference>
<dbReference type="GO" id="GO:0003796">
    <property type="term" value="F:lysozyme activity"/>
    <property type="evidence" value="ECO:0007669"/>
    <property type="project" value="InterPro"/>
</dbReference>
<dbReference type="EMBL" id="JAVBVO010000005">
    <property type="protein sequence ID" value="MDZ5760282.1"/>
    <property type="molecule type" value="Genomic_DNA"/>
</dbReference>
<comment type="caution">
    <text evidence="3">The sequence shown here is derived from an EMBL/GenBank/DDBJ whole genome shotgun (WGS) entry which is preliminary data.</text>
</comment>
<dbReference type="InterPro" id="IPR036779">
    <property type="entry name" value="LysM_dom_sf"/>
</dbReference>
<dbReference type="InterPro" id="IPR018392">
    <property type="entry name" value="LysM"/>
</dbReference>
<dbReference type="GO" id="GO:0009253">
    <property type="term" value="P:peptidoglycan catabolic process"/>
    <property type="evidence" value="ECO:0007669"/>
    <property type="project" value="InterPro"/>
</dbReference>
<dbReference type="PROSITE" id="PS51782">
    <property type="entry name" value="LYSM"/>
    <property type="match status" value="1"/>
</dbReference>
<evidence type="ECO:0000313" key="3">
    <source>
        <dbReference type="EMBL" id="MDZ5760282.1"/>
    </source>
</evidence>
<sequence length="331" mass="37937">MSRILDISEWQVPTTIDYQKVAQELDLVIVRVQYGSNYIDKYYQTHIREFKKYGIPVAVYAWVRGVNRIDMEQEANDFYQRAKEFNPCFWWLDVEEQSMIDMREGCSVYLQKLKALGAKRVGIYIAHHLYKKFNLNVAEADGIWIPHYGLNNGTPNSQPEFACDLHQYTSVGKLSGYSGHLDLNRLLGSRNIEWFTDATKSNNSLPNQEAASKISVGAQVNVQSFATHYATGESIPDWVKNSSYKVIEIRQKKQSNSEYQYLMSSINSWVLEQDIKVEGTSQKSNVYVVQNGDNLWSIAEKVYGVGADYPKLKAKNGLTSDIIQPNQHINY</sequence>
<dbReference type="Gene3D" id="3.10.350.10">
    <property type="entry name" value="LysM domain"/>
    <property type="match status" value="1"/>
</dbReference>
<dbReference type="Pfam" id="PF01183">
    <property type="entry name" value="Glyco_hydro_25"/>
    <property type="match status" value="1"/>
</dbReference>
<dbReference type="PROSITE" id="PS51904">
    <property type="entry name" value="GLYCOSYL_HYDROL_F25_2"/>
    <property type="match status" value="1"/>
</dbReference>
<evidence type="ECO:0000313" key="4">
    <source>
        <dbReference type="Proteomes" id="UP001290462"/>
    </source>
</evidence>
<dbReference type="SUPFAM" id="SSF54106">
    <property type="entry name" value="LysM domain"/>
    <property type="match status" value="1"/>
</dbReference>
<protein>
    <submittedName>
        <fullName evidence="3">GH25 family lysozyme</fullName>
    </submittedName>
</protein>